<protein>
    <recommendedName>
        <fullName evidence="3">PE domain-containing protein</fullName>
    </recommendedName>
</protein>
<evidence type="ECO:0008006" key="3">
    <source>
        <dbReference type="Google" id="ProtNLM"/>
    </source>
</evidence>
<proteinExistence type="predicted"/>
<keyword evidence="2" id="KW-1185">Reference proteome</keyword>
<dbReference type="Proteomes" id="UP000646523">
    <property type="component" value="Unassembled WGS sequence"/>
</dbReference>
<evidence type="ECO:0000313" key="1">
    <source>
        <dbReference type="EMBL" id="GGO76966.1"/>
    </source>
</evidence>
<reference evidence="1" key="2">
    <citation type="submission" date="2020-09" db="EMBL/GenBank/DDBJ databases">
        <authorList>
            <person name="Sun Q."/>
            <person name="Zhou Y."/>
        </authorList>
    </citation>
    <scope>NUCLEOTIDE SEQUENCE</scope>
    <source>
        <strain evidence="1">CGMCC 4.7368</strain>
    </source>
</reference>
<gene>
    <name evidence="1" type="ORF">GCM10012289_55510</name>
</gene>
<name>A0A918DPI5_9ACTN</name>
<dbReference type="AlphaFoldDB" id="A0A918DPI5"/>
<sequence>MTTPHGGYHVSLEGLQRRTARARDQADVWVAEREALREVFMREGNPLGNDQYGAALEKRLPVINEGVFGAFDAVIGELESVAERLRLSTVTYSAAEHVNGG</sequence>
<comment type="caution">
    <text evidence="1">The sequence shown here is derived from an EMBL/GenBank/DDBJ whole genome shotgun (WGS) entry which is preliminary data.</text>
</comment>
<dbReference type="RefSeq" id="WP_189127131.1">
    <property type="nucleotide sequence ID" value="NZ_BMNH01000021.1"/>
</dbReference>
<evidence type="ECO:0000313" key="2">
    <source>
        <dbReference type="Proteomes" id="UP000646523"/>
    </source>
</evidence>
<organism evidence="1 2">
    <name type="scientific">Nonomuraea cavernae</name>
    <dbReference type="NCBI Taxonomy" id="2045107"/>
    <lineage>
        <taxon>Bacteria</taxon>
        <taxon>Bacillati</taxon>
        <taxon>Actinomycetota</taxon>
        <taxon>Actinomycetes</taxon>
        <taxon>Streptosporangiales</taxon>
        <taxon>Streptosporangiaceae</taxon>
        <taxon>Nonomuraea</taxon>
    </lineage>
</organism>
<dbReference type="EMBL" id="BMNH01000021">
    <property type="protein sequence ID" value="GGO76966.1"/>
    <property type="molecule type" value="Genomic_DNA"/>
</dbReference>
<accession>A0A918DPI5</accession>
<reference evidence="1" key="1">
    <citation type="journal article" date="2014" name="Int. J. Syst. Evol. Microbiol.">
        <title>Complete genome sequence of Corynebacterium casei LMG S-19264T (=DSM 44701T), isolated from a smear-ripened cheese.</title>
        <authorList>
            <consortium name="US DOE Joint Genome Institute (JGI-PGF)"/>
            <person name="Walter F."/>
            <person name="Albersmeier A."/>
            <person name="Kalinowski J."/>
            <person name="Ruckert C."/>
        </authorList>
    </citation>
    <scope>NUCLEOTIDE SEQUENCE</scope>
    <source>
        <strain evidence="1">CGMCC 4.7368</strain>
    </source>
</reference>